<evidence type="ECO:0000313" key="3">
    <source>
        <dbReference type="Proteomes" id="UP000499080"/>
    </source>
</evidence>
<reference evidence="2 3" key="1">
    <citation type="journal article" date="2019" name="Sci. Rep.">
        <title>Orb-weaving spider Araneus ventricosus genome elucidates the spidroin gene catalogue.</title>
        <authorList>
            <person name="Kono N."/>
            <person name="Nakamura H."/>
            <person name="Ohtoshi R."/>
            <person name="Moran D.A.P."/>
            <person name="Shinohara A."/>
            <person name="Yoshida Y."/>
            <person name="Fujiwara M."/>
            <person name="Mori M."/>
            <person name="Tomita M."/>
            <person name="Arakawa K."/>
        </authorList>
    </citation>
    <scope>NUCLEOTIDE SEQUENCE [LARGE SCALE GENOMIC DNA]</scope>
</reference>
<dbReference type="OrthoDB" id="6516885at2759"/>
<name>A0A4Y2SXT6_ARAVE</name>
<evidence type="ECO:0000259" key="1">
    <source>
        <dbReference type="PROSITE" id="PS50878"/>
    </source>
</evidence>
<accession>A0A4Y2SXT6</accession>
<proteinExistence type="predicted"/>
<dbReference type="CDD" id="cd01650">
    <property type="entry name" value="RT_nLTR_like"/>
    <property type="match status" value="1"/>
</dbReference>
<dbReference type="Proteomes" id="UP000499080">
    <property type="component" value="Unassembled WGS sequence"/>
</dbReference>
<feature type="domain" description="Reverse transcriptase" evidence="1">
    <location>
        <begin position="224"/>
        <end position="370"/>
    </location>
</feature>
<comment type="caution">
    <text evidence="2">The sequence shown here is derived from an EMBL/GenBank/DDBJ whole genome shotgun (WGS) entry which is preliminary data.</text>
</comment>
<keyword evidence="2" id="KW-0808">Transferase</keyword>
<dbReference type="PROSITE" id="PS50878">
    <property type="entry name" value="RT_POL"/>
    <property type="match status" value="1"/>
</dbReference>
<protein>
    <submittedName>
        <fullName evidence="2">Putative RNA-directed DNA polymerase from transposon X-element</fullName>
    </submittedName>
</protein>
<organism evidence="2 3">
    <name type="scientific">Araneus ventricosus</name>
    <name type="common">Orbweaver spider</name>
    <name type="synonym">Epeira ventricosa</name>
    <dbReference type="NCBI Taxonomy" id="182803"/>
    <lineage>
        <taxon>Eukaryota</taxon>
        <taxon>Metazoa</taxon>
        <taxon>Ecdysozoa</taxon>
        <taxon>Arthropoda</taxon>
        <taxon>Chelicerata</taxon>
        <taxon>Arachnida</taxon>
        <taxon>Araneae</taxon>
        <taxon>Araneomorphae</taxon>
        <taxon>Entelegynae</taxon>
        <taxon>Araneoidea</taxon>
        <taxon>Araneidae</taxon>
        <taxon>Araneus</taxon>
    </lineage>
</organism>
<dbReference type="PANTHER" id="PTHR19446">
    <property type="entry name" value="REVERSE TRANSCRIPTASES"/>
    <property type="match status" value="1"/>
</dbReference>
<evidence type="ECO:0000313" key="2">
    <source>
        <dbReference type="EMBL" id="GBN93164.1"/>
    </source>
</evidence>
<keyword evidence="2" id="KW-0548">Nucleotidyltransferase</keyword>
<dbReference type="InterPro" id="IPR000477">
    <property type="entry name" value="RT_dom"/>
</dbReference>
<dbReference type="AlphaFoldDB" id="A0A4Y2SXT6"/>
<dbReference type="GO" id="GO:0003964">
    <property type="term" value="F:RNA-directed DNA polymerase activity"/>
    <property type="evidence" value="ECO:0007669"/>
    <property type="project" value="UniProtKB-KW"/>
</dbReference>
<keyword evidence="2" id="KW-0695">RNA-directed DNA polymerase</keyword>
<keyword evidence="3" id="KW-1185">Reference proteome</keyword>
<dbReference type="SUPFAM" id="SSF56672">
    <property type="entry name" value="DNA/RNA polymerases"/>
    <property type="match status" value="1"/>
</dbReference>
<dbReference type="InterPro" id="IPR043502">
    <property type="entry name" value="DNA/RNA_pol_sf"/>
</dbReference>
<dbReference type="EMBL" id="BGPR01024814">
    <property type="protein sequence ID" value="GBN93164.1"/>
    <property type="molecule type" value="Genomic_DNA"/>
</dbReference>
<sequence>MNMTFQLVLPPSSKTGVFFQDVNSSLLKEEEICYQATAVSHYSSARLLSGATFLNNLVTCVKAECYRGEDDYLWLLFSWTIRRSPPVSTPPSQLGPSFIETNFSEQLGYLHQSRMFTEGKIIRGYCFLGQFDDLLLFRHHFPSSVHFLSRLTFLNVPEYVSYGGIEAPTVLGLEDYNSTFSYHELKDALRKSNPTSPGPDQIHNNMLKHLGESSLLTILLLFNRIWQERVFPHSWLKAIVVPIPKPGKDKQNPNNYRPIALTSCLSKLLERMVSARLMHVLERSKWFVPSQSGFRGRRNTIDNLLKLETVIREAFVHKKHLVSIFFDIEKAYDRTWRYGILKDLSDIGLKGNLPLFIKLSTDKNLPNSHC</sequence>
<gene>
    <name evidence="2" type="primary">X-elementORF2_91</name>
    <name evidence="2" type="ORF">AVEN_10038_1</name>
</gene>
<dbReference type="Pfam" id="PF00078">
    <property type="entry name" value="RVT_1"/>
    <property type="match status" value="1"/>
</dbReference>